<dbReference type="Proteomes" id="UP000078224">
    <property type="component" value="Unassembled WGS sequence"/>
</dbReference>
<keyword evidence="3" id="KW-1185">Reference proteome</keyword>
<dbReference type="InterPro" id="IPR010982">
    <property type="entry name" value="Lambda_DNA-bd_dom_sf"/>
</dbReference>
<keyword evidence="1" id="KW-0238">DNA-binding</keyword>
<dbReference type="AlphaFoldDB" id="A0A1B7K490"/>
<dbReference type="Gene3D" id="1.10.260.40">
    <property type="entry name" value="lambda repressor-like DNA-binding domains"/>
    <property type="match status" value="1"/>
</dbReference>
<dbReference type="NCBIfam" id="TIGR02607">
    <property type="entry name" value="antidote_HigA"/>
    <property type="match status" value="1"/>
</dbReference>
<dbReference type="PANTHER" id="PTHR36924">
    <property type="entry name" value="ANTITOXIN HIGA-1"/>
    <property type="match status" value="1"/>
</dbReference>
<gene>
    <name evidence="2" type="ORF">M998_0222</name>
</gene>
<name>A0A1B7K490_9GAMM</name>
<organism evidence="2 3">
    <name type="scientific">Providencia heimbachae ATCC 35613</name>
    <dbReference type="NCBI Taxonomy" id="1354272"/>
    <lineage>
        <taxon>Bacteria</taxon>
        <taxon>Pseudomonadati</taxon>
        <taxon>Pseudomonadota</taxon>
        <taxon>Gammaproteobacteria</taxon>
        <taxon>Enterobacterales</taxon>
        <taxon>Morganellaceae</taxon>
        <taxon>Providencia</taxon>
    </lineage>
</organism>
<dbReference type="PATRIC" id="fig|1354272.4.peg.229"/>
<proteinExistence type="predicted"/>
<dbReference type="SUPFAM" id="SSF47413">
    <property type="entry name" value="lambda repressor-like DNA-binding domains"/>
    <property type="match status" value="1"/>
</dbReference>
<sequence>MKMHNPPHVGEIINETLIESNLDIATCANMLNAELSFTQQLVNGQININAELAEKLSRRLGSSPNFWLNIQNNHIKNLTE</sequence>
<dbReference type="InterPro" id="IPR013430">
    <property type="entry name" value="Toxin_antidote_HigA"/>
</dbReference>
<dbReference type="PANTHER" id="PTHR36924:SF1">
    <property type="entry name" value="ANTITOXIN HIGA-1"/>
    <property type="match status" value="1"/>
</dbReference>
<reference evidence="2 3" key="1">
    <citation type="submission" date="2016-04" db="EMBL/GenBank/DDBJ databases">
        <title>ATOL: Assembling a taxonomically balanced genome-scale reconstruction of the evolutionary history of the Enterobacteriaceae.</title>
        <authorList>
            <person name="Plunkett G.III."/>
            <person name="Neeno-Eckwall E.C."/>
            <person name="Glasner J.D."/>
            <person name="Perna N.T."/>
        </authorList>
    </citation>
    <scope>NUCLEOTIDE SEQUENCE [LARGE SCALE GENOMIC DNA]</scope>
    <source>
        <strain evidence="2 3">ATCC 35613</strain>
    </source>
</reference>
<dbReference type="GO" id="GO:0003677">
    <property type="term" value="F:DNA binding"/>
    <property type="evidence" value="ECO:0007669"/>
    <property type="project" value="UniProtKB-KW"/>
</dbReference>
<evidence type="ECO:0000313" key="2">
    <source>
        <dbReference type="EMBL" id="OAT54834.1"/>
    </source>
</evidence>
<protein>
    <recommendedName>
        <fullName evidence="4">HigA family protein</fullName>
    </recommendedName>
</protein>
<evidence type="ECO:0000256" key="1">
    <source>
        <dbReference type="ARBA" id="ARBA00023125"/>
    </source>
</evidence>
<comment type="caution">
    <text evidence="2">The sequence shown here is derived from an EMBL/GenBank/DDBJ whole genome shotgun (WGS) entry which is preliminary data.</text>
</comment>
<dbReference type="RefSeq" id="WP_068907158.1">
    <property type="nucleotide sequence ID" value="NZ_LXEW01000005.1"/>
</dbReference>
<evidence type="ECO:0008006" key="4">
    <source>
        <dbReference type="Google" id="ProtNLM"/>
    </source>
</evidence>
<accession>A0A1B7K490</accession>
<dbReference type="EMBL" id="LXEW01000005">
    <property type="protein sequence ID" value="OAT54834.1"/>
    <property type="molecule type" value="Genomic_DNA"/>
</dbReference>
<evidence type="ECO:0000313" key="3">
    <source>
        <dbReference type="Proteomes" id="UP000078224"/>
    </source>
</evidence>